<evidence type="ECO:0000256" key="2">
    <source>
        <dbReference type="ARBA" id="ARBA00022448"/>
    </source>
</evidence>
<feature type="domain" description="PTS EIIA type-4" evidence="8">
    <location>
        <begin position="1"/>
        <end position="118"/>
    </location>
</feature>
<evidence type="ECO:0000256" key="1">
    <source>
        <dbReference type="ARBA" id="ARBA00004496"/>
    </source>
</evidence>
<dbReference type="GO" id="GO:0016020">
    <property type="term" value="C:membrane"/>
    <property type="evidence" value="ECO:0007669"/>
    <property type="project" value="InterPro"/>
</dbReference>
<keyword evidence="7" id="KW-0418">Kinase</keyword>
<accession>A0A1M5XEK8</accession>
<dbReference type="Pfam" id="PF03610">
    <property type="entry name" value="EIIA-man"/>
    <property type="match status" value="1"/>
</dbReference>
<dbReference type="Gene3D" id="3.40.50.510">
    <property type="entry name" value="Phosphotransferase system, mannose-type IIA component"/>
    <property type="match status" value="1"/>
</dbReference>
<dbReference type="PROSITE" id="PS51096">
    <property type="entry name" value="PTS_EIIA_TYPE_4"/>
    <property type="match status" value="1"/>
</dbReference>
<dbReference type="Proteomes" id="UP000184241">
    <property type="component" value="Unassembled WGS sequence"/>
</dbReference>
<evidence type="ECO:0000313" key="10">
    <source>
        <dbReference type="Proteomes" id="UP000184241"/>
    </source>
</evidence>
<evidence type="ECO:0000256" key="6">
    <source>
        <dbReference type="ARBA" id="ARBA00022683"/>
    </source>
</evidence>
<dbReference type="PANTHER" id="PTHR33799">
    <property type="entry name" value="PTS PERMEASE-RELATED-RELATED"/>
    <property type="match status" value="1"/>
</dbReference>
<dbReference type="AlphaFoldDB" id="A0A1M5XEK8"/>
<dbReference type="GO" id="GO:0005737">
    <property type="term" value="C:cytoplasm"/>
    <property type="evidence" value="ECO:0007669"/>
    <property type="project" value="UniProtKB-SubCell"/>
</dbReference>
<reference evidence="9 10" key="1">
    <citation type="submission" date="2016-11" db="EMBL/GenBank/DDBJ databases">
        <authorList>
            <person name="Jaros S."/>
            <person name="Januszkiewicz K."/>
            <person name="Wedrychowicz H."/>
        </authorList>
    </citation>
    <scope>NUCLEOTIDE SEQUENCE [LARGE SCALE GENOMIC DNA]</scope>
    <source>
        <strain evidence="9 10">DSM 6191</strain>
    </source>
</reference>
<evidence type="ECO:0000256" key="3">
    <source>
        <dbReference type="ARBA" id="ARBA00022490"/>
    </source>
</evidence>
<dbReference type="SUPFAM" id="SSF53062">
    <property type="entry name" value="PTS system fructose IIA component-like"/>
    <property type="match status" value="1"/>
</dbReference>
<protein>
    <submittedName>
        <fullName evidence="9">PTS system, mannose-specific IIA component</fullName>
    </submittedName>
</protein>
<dbReference type="PANTHER" id="PTHR33799:SF1">
    <property type="entry name" value="PTS SYSTEM MANNOSE-SPECIFIC EIIAB COMPONENT-RELATED"/>
    <property type="match status" value="1"/>
</dbReference>
<dbReference type="CDD" id="cd00006">
    <property type="entry name" value="PTS_IIA_man"/>
    <property type="match status" value="1"/>
</dbReference>
<evidence type="ECO:0000256" key="7">
    <source>
        <dbReference type="ARBA" id="ARBA00022777"/>
    </source>
</evidence>
<comment type="subcellular location">
    <subcellularLocation>
        <location evidence="1">Cytoplasm</location>
    </subcellularLocation>
</comment>
<keyword evidence="6" id="KW-0598">Phosphotransferase system</keyword>
<evidence type="ECO:0000256" key="5">
    <source>
        <dbReference type="ARBA" id="ARBA00022679"/>
    </source>
</evidence>
<keyword evidence="3" id="KW-0963">Cytoplasm</keyword>
<gene>
    <name evidence="9" type="ORF">SAMN02745941_01379</name>
</gene>
<keyword evidence="2" id="KW-0813">Transport</keyword>
<dbReference type="InterPro" id="IPR033887">
    <property type="entry name" value="PTS_IIA_man"/>
</dbReference>
<dbReference type="InterPro" id="IPR051471">
    <property type="entry name" value="Bacterial_PTS_sugar_comp"/>
</dbReference>
<evidence type="ECO:0000256" key="4">
    <source>
        <dbReference type="ARBA" id="ARBA00022597"/>
    </source>
</evidence>
<organism evidence="9 10">
    <name type="scientific">Clostridium intestinale DSM 6191</name>
    <dbReference type="NCBI Taxonomy" id="1121320"/>
    <lineage>
        <taxon>Bacteria</taxon>
        <taxon>Bacillati</taxon>
        <taxon>Bacillota</taxon>
        <taxon>Clostridia</taxon>
        <taxon>Eubacteriales</taxon>
        <taxon>Clostridiaceae</taxon>
        <taxon>Clostridium</taxon>
    </lineage>
</organism>
<dbReference type="GO" id="GO:0016301">
    <property type="term" value="F:kinase activity"/>
    <property type="evidence" value="ECO:0007669"/>
    <property type="project" value="UniProtKB-KW"/>
</dbReference>
<dbReference type="EMBL" id="FQXU01000005">
    <property type="protein sequence ID" value="SHH98260.1"/>
    <property type="molecule type" value="Genomic_DNA"/>
</dbReference>
<name>A0A1M5XEK8_9CLOT</name>
<keyword evidence="5" id="KW-0808">Transferase</keyword>
<proteinExistence type="predicted"/>
<evidence type="ECO:0000313" key="9">
    <source>
        <dbReference type="EMBL" id="SHH98260.1"/>
    </source>
</evidence>
<dbReference type="InterPro" id="IPR004701">
    <property type="entry name" value="PTS_EIIA_man-typ"/>
</dbReference>
<dbReference type="GO" id="GO:0009401">
    <property type="term" value="P:phosphoenolpyruvate-dependent sugar phosphotransferase system"/>
    <property type="evidence" value="ECO:0007669"/>
    <property type="project" value="UniProtKB-KW"/>
</dbReference>
<sequence>MLATHGYFADGIYNSLKIIMGEQNNVSTLCAYVDGKNDLKKEVLKIINKMKEDEELIVLTDIFGGSVNNEFMNYIGQGKIHLISGLNLPLLIELISRQEEEDIELLIEDVLVGSKKTIQYCNSILKFAEKVEDEDF</sequence>
<dbReference type="InterPro" id="IPR036662">
    <property type="entry name" value="PTS_EIIA_man-typ_sf"/>
</dbReference>
<evidence type="ECO:0000259" key="8">
    <source>
        <dbReference type="PROSITE" id="PS51096"/>
    </source>
</evidence>
<keyword evidence="4" id="KW-0762">Sugar transport</keyword>